<keyword evidence="1" id="KW-1133">Transmembrane helix</keyword>
<comment type="caution">
    <text evidence="2">The sequence shown here is derived from an EMBL/GenBank/DDBJ whole genome shotgun (WGS) entry which is preliminary data.</text>
</comment>
<evidence type="ECO:0000313" key="2">
    <source>
        <dbReference type="EMBL" id="GGE40194.1"/>
    </source>
</evidence>
<keyword evidence="3" id="KW-1185">Reference proteome</keyword>
<sequence>MKSPRIGGGLTIIGAVLFAIATLFHPPLTNPWDVSYAYKEMSTHEHWVLDHWVFLLGVTLWLIGLTHLSLIQSGIQPIYRLSAYLIMVALTLWVIILAGEIAVLPFLMKQITVYGQKAYLPAWNAFFIWGLFSGYLAMLFIYIALLFLSAGQRRWMKGFGLLSSGLSIIGNLLSLLFPEAALPLIVLNLLPFAWSLIFGWFQLRGKSL</sequence>
<feature type="transmembrane region" description="Helical" evidence="1">
    <location>
        <begin position="83"/>
        <end position="106"/>
    </location>
</feature>
<dbReference type="AlphaFoldDB" id="A0A8J2YH33"/>
<feature type="transmembrane region" description="Helical" evidence="1">
    <location>
        <begin position="184"/>
        <end position="203"/>
    </location>
</feature>
<keyword evidence="1" id="KW-0812">Transmembrane</keyword>
<evidence type="ECO:0000313" key="3">
    <source>
        <dbReference type="Proteomes" id="UP000628775"/>
    </source>
</evidence>
<name>A0A8J2YH33_9BACL</name>
<accession>A0A8J2YH33</accession>
<protein>
    <recommendedName>
        <fullName evidence="4">DUF4386 family protein</fullName>
    </recommendedName>
</protein>
<evidence type="ECO:0008006" key="4">
    <source>
        <dbReference type="Google" id="ProtNLM"/>
    </source>
</evidence>
<proteinExistence type="predicted"/>
<keyword evidence="1" id="KW-0472">Membrane</keyword>
<dbReference type="RefSeq" id="WP_188692647.1">
    <property type="nucleotide sequence ID" value="NZ_BMIR01000007.1"/>
</dbReference>
<feature type="transmembrane region" description="Helical" evidence="1">
    <location>
        <begin position="159"/>
        <end position="178"/>
    </location>
</feature>
<evidence type="ECO:0000256" key="1">
    <source>
        <dbReference type="SAM" id="Phobius"/>
    </source>
</evidence>
<reference evidence="2" key="1">
    <citation type="journal article" date="2014" name="Int. J. Syst. Evol. Microbiol.">
        <title>Complete genome sequence of Corynebacterium casei LMG S-19264T (=DSM 44701T), isolated from a smear-ripened cheese.</title>
        <authorList>
            <consortium name="US DOE Joint Genome Institute (JGI-PGF)"/>
            <person name="Walter F."/>
            <person name="Albersmeier A."/>
            <person name="Kalinowski J."/>
            <person name="Ruckert C."/>
        </authorList>
    </citation>
    <scope>NUCLEOTIDE SEQUENCE</scope>
    <source>
        <strain evidence="2">CGMCC 1.15371</strain>
    </source>
</reference>
<reference evidence="2" key="2">
    <citation type="submission" date="2020-09" db="EMBL/GenBank/DDBJ databases">
        <authorList>
            <person name="Sun Q."/>
            <person name="Zhou Y."/>
        </authorList>
    </citation>
    <scope>NUCLEOTIDE SEQUENCE</scope>
    <source>
        <strain evidence="2">CGMCC 1.15371</strain>
    </source>
</reference>
<feature type="transmembrane region" description="Helical" evidence="1">
    <location>
        <begin position="51"/>
        <end position="71"/>
    </location>
</feature>
<feature type="transmembrane region" description="Helical" evidence="1">
    <location>
        <begin position="7"/>
        <end position="25"/>
    </location>
</feature>
<dbReference type="Proteomes" id="UP000628775">
    <property type="component" value="Unassembled WGS sequence"/>
</dbReference>
<feature type="transmembrane region" description="Helical" evidence="1">
    <location>
        <begin position="126"/>
        <end position="147"/>
    </location>
</feature>
<dbReference type="EMBL" id="BMIR01000007">
    <property type="protein sequence ID" value="GGE40194.1"/>
    <property type="molecule type" value="Genomic_DNA"/>
</dbReference>
<gene>
    <name evidence="2" type="ORF">GCM10011391_18710</name>
</gene>
<organism evidence="2 3">
    <name type="scientific">Pullulanibacillus camelliae</name>
    <dbReference type="NCBI Taxonomy" id="1707096"/>
    <lineage>
        <taxon>Bacteria</taxon>
        <taxon>Bacillati</taxon>
        <taxon>Bacillota</taxon>
        <taxon>Bacilli</taxon>
        <taxon>Bacillales</taxon>
        <taxon>Sporolactobacillaceae</taxon>
        <taxon>Pullulanibacillus</taxon>
    </lineage>
</organism>